<proteinExistence type="inferred from homology"/>
<protein>
    <submittedName>
        <fullName evidence="9">CAMK protein kinase</fullName>
    </submittedName>
</protein>
<dbReference type="InterPro" id="IPR008271">
    <property type="entry name" value="Ser/Thr_kinase_AS"/>
</dbReference>
<evidence type="ECO:0000259" key="8">
    <source>
        <dbReference type="PROSITE" id="PS50011"/>
    </source>
</evidence>
<sequence>MACPAISRSSRSIASRILVTSPRNCRLASYRNHAPSAIKVFPEPVQLSTSSGLLQLPLSPFGAAAVVGTTALGLGKLLSPDAQSRAESILPPPPTMSPKTAATIHPAADWDLADEIGSGAFGVVRLGIRRTTGEVCAIKMLKDSRDASLQRELEALQWIKAQGGHKNIVDLKGVFEHDGKTCIVTELVSGGELFNHIVKYGAFDEPHARKMMHDIVEAVAFLHDHGLVHKDLKPENVLLRFKDKRYDNHAKLVDFGSAGPPSPAVGTDTDIGTTVYLPPEVLRRGDCTPAADVWAMGCILYIVLTGRHPFDIDGTAPEKTIESRIRRGHVTFKHAACKHLSAEAKDLIHQMLQKDPDLRPSAKQVLAHPWMQQFQQQQVVQAVLDVVMMGAATTSQPRIDAMPNKITEL</sequence>
<feature type="binding site" evidence="6">
    <location>
        <position position="139"/>
    </location>
    <ligand>
        <name>ATP</name>
        <dbReference type="ChEBI" id="CHEBI:30616"/>
    </ligand>
</feature>
<evidence type="ECO:0000256" key="3">
    <source>
        <dbReference type="ARBA" id="ARBA00022741"/>
    </source>
</evidence>
<dbReference type="PROSITE" id="PS00108">
    <property type="entry name" value="PROTEIN_KINASE_ST"/>
    <property type="match status" value="1"/>
</dbReference>
<dbReference type="InterPro" id="IPR011009">
    <property type="entry name" value="Kinase-like_dom_sf"/>
</dbReference>
<dbReference type="Gene3D" id="1.10.510.10">
    <property type="entry name" value="Transferase(Phosphotransferase) domain 1"/>
    <property type="match status" value="1"/>
</dbReference>
<dbReference type="RefSeq" id="XP_008866290.1">
    <property type="nucleotide sequence ID" value="XM_008868068.1"/>
</dbReference>
<keyword evidence="5 6" id="KW-0067">ATP-binding</keyword>
<evidence type="ECO:0000256" key="6">
    <source>
        <dbReference type="PROSITE-ProRule" id="PRU10141"/>
    </source>
</evidence>
<dbReference type="GO" id="GO:0005524">
    <property type="term" value="F:ATP binding"/>
    <property type="evidence" value="ECO:0007669"/>
    <property type="project" value="UniProtKB-UniRule"/>
</dbReference>
<evidence type="ECO:0000313" key="9">
    <source>
        <dbReference type="EMBL" id="ETW04852.1"/>
    </source>
</evidence>
<dbReference type="PROSITE" id="PS00107">
    <property type="entry name" value="PROTEIN_KINASE_ATP"/>
    <property type="match status" value="1"/>
</dbReference>
<organism evidence="9">
    <name type="scientific">Aphanomyces invadans</name>
    <dbReference type="NCBI Taxonomy" id="157072"/>
    <lineage>
        <taxon>Eukaryota</taxon>
        <taxon>Sar</taxon>
        <taxon>Stramenopiles</taxon>
        <taxon>Oomycota</taxon>
        <taxon>Saprolegniomycetes</taxon>
        <taxon>Saprolegniales</taxon>
        <taxon>Verrucalvaceae</taxon>
        <taxon>Aphanomyces</taxon>
    </lineage>
</organism>
<dbReference type="InterPro" id="IPR017441">
    <property type="entry name" value="Protein_kinase_ATP_BS"/>
</dbReference>
<dbReference type="OrthoDB" id="40902at2759"/>
<dbReference type="InterPro" id="IPR000719">
    <property type="entry name" value="Prot_kinase_dom"/>
</dbReference>
<dbReference type="SUPFAM" id="SSF56112">
    <property type="entry name" value="Protein kinase-like (PK-like)"/>
    <property type="match status" value="1"/>
</dbReference>
<feature type="domain" description="Protein kinase" evidence="8">
    <location>
        <begin position="110"/>
        <end position="371"/>
    </location>
</feature>
<dbReference type="Pfam" id="PF00069">
    <property type="entry name" value="Pkinase"/>
    <property type="match status" value="1"/>
</dbReference>
<keyword evidence="1 7" id="KW-0723">Serine/threonine-protein kinase</keyword>
<comment type="similarity">
    <text evidence="7">Belongs to the protein kinase superfamily.</text>
</comment>
<gene>
    <name evidence="9" type="ORF">H310_03973</name>
</gene>
<keyword evidence="4 9" id="KW-0418">Kinase</keyword>
<dbReference type="AlphaFoldDB" id="A0A024UG55"/>
<dbReference type="SMART" id="SM00220">
    <property type="entry name" value="S_TKc"/>
    <property type="match status" value="1"/>
</dbReference>
<evidence type="ECO:0000256" key="4">
    <source>
        <dbReference type="ARBA" id="ARBA00022777"/>
    </source>
</evidence>
<dbReference type="EMBL" id="KI913957">
    <property type="protein sequence ID" value="ETW04852.1"/>
    <property type="molecule type" value="Genomic_DNA"/>
</dbReference>
<dbReference type="STRING" id="157072.A0A024UG55"/>
<dbReference type="CDD" id="cd05117">
    <property type="entry name" value="STKc_CAMK"/>
    <property type="match status" value="1"/>
</dbReference>
<dbReference type="PANTHER" id="PTHR24349">
    <property type="entry name" value="SERINE/THREONINE-PROTEIN KINASE"/>
    <property type="match status" value="1"/>
</dbReference>
<evidence type="ECO:0000256" key="7">
    <source>
        <dbReference type="RuleBase" id="RU000304"/>
    </source>
</evidence>
<dbReference type="PROSITE" id="PS50011">
    <property type="entry name" value="PROTEIN_KINASE_DOM"/>
    <property type="match status" value="1"/>
</dbReference>
<dbReference type="GeneID" id="20081023"/>
<reference evidence="9" key="1">
    <citation type="submission" date="2013-12" db="EMBL/GenBank/DDBJ databases">
        <title>The Genome Sequence of Aphanomyces invadans NJM9701.</title>
        <authorList>
            <consortium name="The Broad Institute Genomics Platform"/>
            <person name="Russ C."/>
            <person name="Tyler B."/>
            <person name="van West P."/>
            <person name="Dieguez-Uribeondo J."/>
            <person name="Young S.K."/>
            <person name="Zeng Q."/>
            <person name="Gargeya S."/>
            <person name="Fitzgerald M."/>
            <person name="Abouelleil A."/>
            <person name="Alvarado L."/>
            <person name="Chapman S.B."/>
            <person name="Gainer-Dewar J."/>
            <person name="Goldberg J."/>
            <person name="Griggs A."/>
            <person name="Gujja S."/>
            <person name="Hansen M."/>
            <person name="Howarth C."/>
            <person name="Imamovic A."/>
            <person name="Ireland A."/>
            <person name="Larimer J."/>
            <person name="McCowan C."/>
            <person name="Murphy C."/>
            <person name="Pearson M."/>
            <person name="Poon T.W."/>
            <person name="Priest M."/>
            <person name="Roberts A."/>
            <person name="Saif S."/>
            <person name="Shea T."/>
            <person name="Sykes S."/>
            <person name="Wortman J."/>
            <person name="Nusbaum C."/>
            <person name="Birren B."/>
        </authorList>
    </citation>
    <scope>NUCLEOTIDE SEQUENCE [LARGE SCALE GENOMIC DNA]</scope>
    <source>
        <strain evidence="9">NJM9701</strain>
    </source>
</reference>
<name>A0A024UG55_9STRA</name>
<keyword evidence="2" id="KW-0808">Transferase</keyword>
<keyword evidence="3 6" id="KW-0547">Nucleotide-binding</keyword>
<dbReference type="GO" id="GO:0004674">
    <property type="term" value="F:protein serine/threonine kinase activity"/>
    <property type="evidence" value="ECO:0007669"/>
    <property type="project" value="UniProtKB-KW"/>
</dbReference>
<dbReference type="FunFam" id="1.10.510.10:FF:000571">
    <property type="entry name" value="Maternal embryonic leucine zipper kinase"/>
    <property type="match status" value="1"/>
</dbReference>
<dbReference type="eggNOG" id="KOG0032">
    <property type="taxonomic scope" value="Eukaryota"/>
</dbReference>
<dbReference type="InterPro" id="IPR050205">
    <property type="entry name" value="CDPK_Ser/Thr_kinases"/>
</dbReference>
<evidence type="ECO:0000256" key="2">
    <source>
        <dbReference type="ARBA" id="ARBA00022679"/>
    </source>
</evidence>
<evidence type="ECO:0000256" key="1">
    <source>
        <dbReference type="ARBA" id="ARBA00022527"/>
    </source>
</evidence>
<evidence type="ECO:0000256" key="5">
    <source>
        <dbReference type="ARBA" id="ARBA00022840"/>
    </source>
</evidence>
<dbReference type="VEuPathDB" id="FungiDB:H310_03973"/>
<accession>A0A024UG55</accession>